<evidence type="ECO:0000313" key="3">
    <source>
        <dbReference type="Proteomes" id="UP000789342"/>
    </source>
</evidence>
<accession>A0A9N8Z4U8</accession>
<dbReference type="Gene3D" id="1.20.910.10">
    <property type="entry name" value="Heme oxygenase-like"/>
    <property type="match status" value="1"/>
</dbReference>
<dbReference type="AlphaFoldDB" id="A0A9N8Z4U8"/>
<protein>
    <submittedName>
        <fullName evidence="2">1404_t:CDS:1</fullName>
    </submittedName>
</protein>
<gene>
    <name evidence="2" type="ORF">AMORRO_LOCUS1934</name>
</gene>
<feature type="signal peptide" evidence="1">
    <location>
        <begin position="1"/>
        <end position="27"/>
    </location>
</feature>
<evidence type="ECO:0000313" key="2">
    <source>
        <dbReference type="EMBL" id="CAG8472769.1"/>
    </source>
</evidence>
<keyword evidence="1" id="KW-0732">Signal</keyword>
<dbReference type="Proteomes" id="UP000789342">
    <property type="component" value="Unassembled WGS sequence"/>
</dbReference>
<dbReference type="InterPro" id="IPR016084">
    <property type="entry name" value="Haem_Oase-like_multi-hlx"/>
</dbReference>
<dbReference type="SUPFAM" id="SSF48613">
    <property type="entry name" value="Heme oxygenase-like"/>
    <property type="match status" value="1"/>
</dbReference>
<sequence length="254" mass="29149">MVSFKFFNPYFAFLAIFLLAFIQASHAEDETFTQEFIRKNNDVITRLTRQNPYFVGIADGTIKDSAFIRDIIQSHHWFTLWARSAGYALTKAPVPPRKDWNLGNVAPEFFIDLIAGAINNTQSISTYLKSLALKHNFDIYGEPASAAIKADGDYMINVAKKLPLEAWLAENWVGFRFTREAYSIAQESVKKNGYQYAFQDYIDLFSDPSMKTAADQLEFLINAIYKSKKSNKKLAFKVLRQHLENDYAVYEDDL</sequence>
<proteinExistence type="predicted"/>
<dbReference type="EMBL" id="CAJVPV010000759">
    <property type="protein sequence ID" value="CAG8472769.1"/>
    <property type="molecule type" value="Genomic_DNA"/>
</dbReference>
<keyword evidence="3" id="KW-1185">Reference proteome</keyword>
<organism evidence="2 3">
    <name type="scientific">Acaulospora morrowiae</name>
    <dbReference type="NCBI Taxonomy" id="94023"/>
    <lineage>
        <taxon>Eukaryota</taxon>
        <taxon>Fungi</taxon>
        <taxon>Fungi incertae sedis</taxon>
        <taxon>Mucoromycota</taxon>
        <taxon>Glomeromycotina</taxon>
        <taxon>Glomeromycetes</taxon>
        <taxon>Diversisporales</taxon>
        <taxon>Acaulosporaceae</taxon>
        <taxon>Acaulospora</taxon>
    </lineage>
</organism>
<reference evidence="2" key="1">
    <citation type="submission" date="2021-06" db="EMBL/GenBank/DDBJ databases">
        <authorList>
            <person name="Kallberg Y."/>
            <person name="Tangrot J."/>
            <person name="Rosling A."/>
        </authorList>
    </citation>
    <scope>NUCLEOTIDE SEQUENCE</scope>
    <source>
        <strain evidence="2">CL551</strain>
    </source>
</reference>
<feature type="chain" id="PRO_5040232255" evidence="1">
    <location>
        <begin position="28"/>
        <end position="254"/>
    </location>
</feature>
<comment type="caution">
    <text evidence="2">The sequence shown here is derived from an EMBL/GenBank/DDBJ whole genome shotgun (WGS) entry which is preliminary data.</text>
</comment>
<name>A0A9N8Z4U8_9GLOM</name>
<evidence type="ECO:0000256" key="1">
    <source>
        <dbReference type="SAM" id="SignalP"/>
    </source>
</evidence>